<dbReference type="SMART" id="SM00134">
    <property type="entry name" value="LU"/>
    <property type="match status" value="1"/>
</dbReference>
<dbReference type="PANTHER" id="PTHR47613">
    <property type="entry name" value="SPERM ACROSOME MEMBRANE-ASSOCIATED PROTEIN 4"/>
    <property type="match status" value="1"/>
</dbReference>
<evidence type="ECO:0000313" key="13">
    <source>
        <dbReference type="Proteomes" id="UP001591681"/>
    </source>
</evidence>
<keyword evidence="8" id="KW-0449">Lipoprotein</keyword>
<evidence type="ECO:0000256" key="3">
    <source>
        <dbReference type="ARBA" id="ARBA00022622"/>
    </source>
</evidence>
<evidence type="ECO:0000256" key="6">
    <source>
        <dbReference type="ARBA" id="ARBA00023157"/>
    </source>
</evidence>
<dbReference type="Pfam" id="PF00021">
    <property type="entry name" value="UPAR_LY6"/>
    <property type="match status" value="1"/>
</dbReference>
<dbReference type="EMBL" id="JBHFQA010000021">
    <property type="protein sequence ID" value="KAL2080583.1"/>
    <property type="molecule type" value="Genomic_DNA"/>
</dbReference>
<dbReference type="GO" id="GO:0098552">
    <property type="term" value="C:side of membrane"/>
    <property type="evidence" value="ECO:0007669"/>
    <property type="project" value="UniProtKB-KW"/>
</dbReference>
<dbReference type="Gene3D" id="2.10.60.10">
    <property type="entry name" value="CD59"/>
    <property type="match status" value="1"/>
</dbReference>
<gene>
    <name evidence="12" type="ORF">ACEWY4_024376</name>
</gene>
<protein>
    <recommendedName>
        <fullName evidence="11">UPAR/Ly6 domain-containing protein</fullName>
    </recommendedName>
</protein>
<keyword evidence="2" id="KW-1003">Cell membrane</keyword>
<keyword evidence="4 10" id="KW-0732">Signal</keyword>
<keyword evidence="13" id="KW-1185">Reference proteome</keyword>
<keyword evidence="6" id="KW-1015">Disulfide bond</keyword>
<proteinExistence type="inferred from homology"/>
<comment type="subcellular location">
    <subcellularLocation>
        <location evidence="1">Cell membrane</location>
        <topology evidence="1">Lipid-anchor</topology>
        <topology evidence="1">GPI-anchor</topology>
    </subcellularLocation>
</comment>
<evidence type="ECO:0000256" key="1">
    <source>
        <dbReference type="ARBA" id="ARBA00004609"/>
    </source>
</evidence>
<dbReference type="SUPFAM" id="SSF57302">
    <property type="entry name" value="Snake toxin-like"/>
    <property type="match status" value="1"/>
</dbReference>
<evidence type="ECO:0000313" key="12">
    <source>
        <dbReference type="EMBL" id="KAL2080583.1"/>
    </source>
</evidence>
<feature type="domain" description="UPAR/Ly6" evidence="11">
    <location>
        <begin position="21"/>
        <end position="113"/>
    </location>
</feature>
<comment type="similarity">
    <text evidence="9">Belongs to the SPACA4/bouncer family.</text>
</comment>
<evidence type="ECO:0000256" key="7">
    <source>
        <dbReference type="ARBA" id="ARBA00023180"/>
    </source>
</evidence>
<dbReference type="InterPro" id="IPR046354">
    <property type="entry name" value="SPACA4/Bouncer"/>
</dbReference>
<reference evidence="12 13" key="1">
    <citation type="submission" date="2024-09" db="EMBL/GenBank/DDBJ databases">
        <title>A chromosome-level genome assembly of Gray's grenadier anchovy, Coilia grayii.</title>
        <authorList>
            <person name="Fu Z."/>
        </authorList>
    </citation>
    <scope>NUCLEOTIDE SEQUENCE [LARGE SCALE GENOMIC DNA]</scope>
    <source>
        <strain evidence="12">G4</strain>
        <tissue evidence="12">Muscle</tissue>
    </source>
</reference>
<name>A0ABD1J3T4_9TELE</name>
<evidence type="ECO:0000256" key="4">
    <source>
        <dbReference type="ARBA" id="ARBA00022729"/>
    </source>
</evidence>
<feature type="chain" id="PRO_5044796176" description="UPAR/Ly6 domain-containing protein" evidence="10">
    <location>
        <begin position="21"/>
        <end position="129"/>
    </location>
</feature>
<evidence type="ECO:0000256" key="5">
    <source>
        <dbReference type="ARBA" id="ARBA00023136"/>
    </source>
</evidence>
<keyword evidence="3" id="KW-0336">GPI-anchor</keyword>
<sequence>MNRIILGIFAVTLCFAIGQTLECYKCDLGLWDLCITTKMTCGADEHCYTGVGKAAGIVKIRKKGCLQKSECNKTANVNFPSDSNTTIYSMTNTCCDTDLCNAAPGLPRMGAMPLALATLLTLMTAKALV</sequence>
<dbReference type="AlphaFoldDB" id="A0ABD1J3T4"/>
<evidence type="ECO:0000256" key="10">
    <source>
        <dbReference type="SAM" id="SignalP"/>
    </source>
</evidence>
<dbReference type="PANTHER" id="PTHR47613:SF1">
    <property type="entry name" value="SPERM ACROSOME MEMBRANE-ASSOCIATED PROTEIN 4"/>
    <property type="match status" value="1"/>
</dbReference>
<evidence type="ECO:0000256" key="8">
    <source>
        <dbReference type="ARBA" id="ARBA00023288"/>
    </source>
</evidence>
<dbReference type="InterPro" id="IPR045860">
    <property type="entry name" value="Snake_toxin-like_sf"/>
</dbReference>
<dbReference type="Proteomes" id="UP001591681">
    <property type="component" value="Unassembled WGS sequence"/>
</dbReference>
<comment type="caution">
    <text evidence="12">The sequence shown here is derived from an EMBL/GenBank/DDBJ whole genome shotgun (WGS) entry which is preliminary data.</text>
</comment>
<keyword evidence="5" id="KW-0472">Membrane</keyword>
<evidence type="ECO:0000256" key="9">
    <source>
        <dbReference type="ARBA" id="ARBA00029446"/>
    </source>
</evidence>
<evidence type="ECO:0000256" key="2">
    <source>
        <dbReference type="ARBA" id="ARBA00022475"/>
    </source>
</evidence>
<dbReference type="InterPro" id="IPR016054">
    <property type="entry name" value="LY6_UPA_recep-like"/>
</dbReference>
<evidence type="ECO:0000259" key="11">
    <source>
        <dbReference type="SMART" id="SM00134"/>
    </source>
</evidence>
<keyword evidence="7" id="KW-0325">Glycoprotein</keyword>
<dbReference type="GO" id="GO:0005886">
    <property type="term" value="C:plasma membrane"/>
    <property type="evidence" value="ECO:0007669"/>
    <property type="project" value="UniProtKB-SubCell"/>
</dbReference>
<feature type="signal peptide" evidence="10">
    <location>
        <begin position="1"/>
        <end position="20"/>
    </location>
</feature>
<accession>A0ABD1J3T4</accession>
<organism evidence="12 13">
    <name type="scientific">Coilia grayii</name>
    <name type="common">Gray's grenadier anchovy</name>
    <dbReference type="NCBI Taxonomy" id="363190"/>
    <lineage>
        <taxon>Eukaryota</taxon>
        <taxon>Metazoa</taxon>
        <taxon>Chordata</taxon>
        <taxon>Craniata</taxon>
        <taxon>Vertebrata</taxon>
        <taxon>Euteleostomi</taxon>
        <taxon>Actinopterygii</taxon>
        <taxon>Neopterygii</taxon>
        <taxon>Teleostei</taxon>
        <taxon>Clupei</taxon>
        <taxon>Clupeiformes</taxon>
        <taxon>Clupeoidei</taxon>
        <taxon>Engraulidae</taxon>
        <taxon>Coilinae</taxon>
        <taxon>Coilia</taxon>
    </lineage>
</organism>